<proteinExistence type="predicted"/>
<comment type="caution">
    <text evidence="1">The sequence shown here is derived from an EMBL/GenBank/DDBJ whole genome shotgun (WGS) entry which is preliminary data.</text>
</comment>
<organism evidence="1 2">
    <name type="scientific">Paenibacillus mesotrionivorans</name>
    <dbReference type="NCBI Taxonomy" id="3160968"/>
    <lineage>
        <taxon>Bacteria</taxon>
        <taxon>Bacillati</taxon>
        <taxon>Bacillota</taxon>
        <taxon>Bacilli</taxon>
        <taxon>Bacillales</taxon>
        <taxon>Paenibacillaceae</taxon>
        <taxon>Paenibacillus</taxon>
    </lineage>
</organism>
<reference evidence="1" key="1">
    <citation type="submission" date="2024-12" db="EMBL/GenBank/DDBJ databases">
        <authorList>
            <person name="Wu N."/>
        </authorList>
    </citation>
    <scope>NUCLEOTIDE SEQUENCE</scope>
    <source>
        <strain evidence="1">P15</strain>
    </source>
</reference>
<sequence>MLPRVTIVIPFYNDPYVEQAISSALGQTYPNLEVIVVDDGSTLYQDRINPFVSRVHYLGKANGGTASAINHGVRMSSGDYIAWLSSDDLFYPHKIARQLAFMQQYNSLLSFTAFDQINELGHVTAHAQAARYPSQSDFIRAFATCDPINGCTVMFRKELVARVGLFDESLRYTQDYEYWIRALLCGVNIHFLDEPLTKYRWHDQMGTMRYQPHILAEVQAVQNTFRHRLEALALATPY</sequence>
<evidence type="ECO:0000313" key="2">
    <source>
        <dbReference type="Proteomes" id="UP001631969"/>
    </source>
</evidence>
<keyword evidence="1" id="KW-0808">Transferase</keyword>
<dbReference type="Proteomes" id="UP001631969">
    <property type="component" value="Unassembled WGS sequence"/>
</dbReference>
<evidence type="ECO:0000313" key="1">
    <source>
        <dbReference type="EMBL" id="MFM9330880.1"/>
    </source>
</evidence>
<gene>
    <name evidence="1" type="ORF">ACI1P1_21550</name>
</gene>
<dbReference type="EMBL" id="JBJURJ010000015">
    <property type="protein sequence ID" value="MFM9330880.1"/>
    <property type="molecule type" value="Genomic_DNA"/>
</dbReference>
<dbReference type="EC" id="2.4.-.-" evidence="1"/>
<accession>A0ACC7P3M4</accession>
<protein>
    <submittedName>
        <fullName evidence="1">Glycosyltransferase</fullName>
        <ecNumber evidence="1">2.4.-.-</ecNumber>
    </submittedName>
</protein>
<keyword evidence="2" id="KW-1185">Reference proteome</keyword>
<keyword evidence="1" id="KW-0328">Glycosyltransferase</keyword>
<name>A0ACC7P3M4_9BACL</name>